<dbReference type="EMBL" id="KE504126">
    <property type="protein sequence ID" value="EPT04547.1"/>
    <property type="molecule type" value="Genomic_DNA"/>
</dbReference>
<dbReference type="eggNOG" id="KOG2322">
    <property type="taxonomic scope" value="Eukaryota"/>
</dbReference>
<feature type="transmembrane region" description="Helical" evidence="5">
    <location>
        <begin position="79"/>
        <end position="98"/>
    </location>
</feature>
<gene>
    <name evidence="7" type="ORF">FOMPIDRAFT_1113233</name>
</gene>
<dbReference type="CDD" id="cd10429">
    <property type="entry name" value="GAAP_like"/>
    <property type="match status" value="1"/>
</dbReference>
<accession>S8EHB1</accession>
<feature type="transmembrane region" description="Helical" evidence="5">
    <location>
        <begin position="137"/>
        <end position="159"/>
    </location>
</feature>
<dbReference type="PANTHER" id="PTHR23291">
    <property type="entry name" value="BAX INHIBITOR-RELATED"/>
    <property type="match status" value="1"/>
</dbReference>
<evidence type="ECO:0000256" key="3">
    <source>
        <dbReference type="ARBA" id="ARBA00022989"/>
    </source>
</evidence>
<feature type="transmembrane region" description="Helical" evidence="5">
    <location>
        <begin position="110"/>
        <end position="130"/>
    </location>
</feature>
<feature type="transmembrane region" description="Helical" evidence="5">
    <location>
        <begin position="222"/>
        <end position="244"/>
    </location>
</feature>
<dbReference type="InParanoid" id="S8EHB1"/>
<name>S8EHB1_FOMSC</name>
<dbReference type="FunCoup" id="S8EHB1">
    <property type="interactions" value="126"/>
</dbReference>
<dbReference type="PANTHER" id="PTHR23291:SF50">
    <property type="entry name" value="PROTEIN LIFEGUARD 4"/>
    <property type="match status" value="1"/>
</dbReference>
<keyword evidence="8" id="KW-1185">Reference proteome</keyword>
<dbReference type="GO" id="GO:0016020">
    <property type="term" value="C:membrane"/>
    <property type="evidence" value="ECO:0007669"/>
    <property type="project" value="UniProtKB-SubCell"/>
</dbReference>
<comment type="similarity">
    <text evidence="5">Belongs to the BI1 family.</text>
</comment>
<sequence>MSTNHYTAPPPAYTGPKLGKVPADEDAAQPLLGPAPGPSSGPGGIYDQPGFDDIPDDFKYGTTVSESALEIRNAFVRKVYSILFCQILATSVVAGLISRSSDTLLWVQTHMWSFYVPLFGTLVVLGLLFWKRHSHPANLILLSVFTLFEAFTLGVTVAFSNPILVLQALLITLGVFLGLTLFTLQSKYDFSSMGGWLFGGLIALMMTGFVGIFIPFSRTMDMIYAGGGCVLFSGYVVFDTYMITKRLSPDEYIMAAISLYLE</sequence>
<feature type="transmembrane region" description="Helical" evidence="5">
    <location>
        <begin position="196"/>
        <end position="216"/>
    </location>
</feature>
<dbReference type="OrthoDB" id="7933078at2759"/>
<organism evidence="7 8">
    <name type="scientific">Fomitopsis schrenkii</name>
    <name type="common">Brown rot fungus</name>
    <dbReference type="NCBI Taxonomy" id="2126942"/>
    <lineage>
        <taxon>Eukaryota</taxon>
        <taxon>Fungi</taxon>
        <taxon>Dikarya</taxon>
        <taxon>Basidiomycota</taxon>
        <taxon>Agaricomycotina</taxon>
        <taxon>Agaricomycetes</taxon>
        <taxon>Polyporales</taxon>
        <taxon>Fomitopsis</taxon>
    </lineage>
</organism>
<comment type="subcellular location">
    <subcellularLocation>
        <location evidence="1">Membrane</location>
        <topology evidence="1">Multi-pass membrane protein</topology>
    </subcellularLocation>
</comment>
<dbReference type="STRING" id="743788.S8EHB1"/>
<keyword evidence="3 5" id="KW-1133">Transmembrane helix</keyword>
<evidence type="ECO:0000256" key="5">
    <source>
        <dbReference type="RuleBase" id="RU004379"/>
    </source>
</evidence>
<proteinExistence type="inferred from homology"/>
<dbReference type="Pfam" id="PF01027">
    <property type="entry name" value="Bax1-I"/>
    <property type="match status" value="1"/>
</dbReference>
<dbReference type="HOGENOM" id="CLU_058671_0_0_1"/>
<dbReference type="Proteomes" id="UP000015241">
    <property type="component" value="Unassembled WGS sequence"/>
</dbReference>
<feature type="region of interest" description="Disordered" evidence="6">
    <location>
        <begin position="1"/>
        <end position="46"/>
    </location>
</feature>
<evidence type="ECO:0000256" key="1">
    <source>
        <dbReference type="ARBA" id="ARBA00004141"/>
    </source>
</evidence>
<keyword evidence="4 5" id="KW-0472">Membrane</keyword>
<evidence type="ECO:0000256" key="2">
    <source>
        <dbReference type="ARBA" id="ARBA00022692"/>
    </source>
</evidence>
<keyword evidence="2 5" id="KW-0812">Transmembrane</keyword>
<feature type="transmembrane region" description="Helical" evidence="5">
    <location>
        <begin position="165"/>
        <end position="184"/>
    </location>
</feature>
<evidence type="ECO:0000313" key="8">
    <source>
        <dbReference type="Proteomes" id="UP000015241"/>
    </source>
</evidence>
<evidence type="ECO:0000256" key="4">
    <source>
        <dbReference type="ARBA" id="ARBA00023136"/>
    </source>
</evidence>
<evidence type="ECO:0000256" key="6">
    <source>
        <dbReference type="SAM" id="MobiDB-lite"/>
    </source>
</evidence>
<evidence type="ECO:0000313" key="7">
    <source>
        <dbReference type="EMBL" id="EPT04547.1"/>
    </source>
</evidence>
<dbReference type="AlphaFoldDB" id="S8EHB1"/>
<dbReference type="InterPro" id="IPR006214">
    <property type="entry name" value="Bax_inhibitor_1-related"/>
</dbReference>
<protein>
    <submittedName>
        <fullName evidence="7">Uncharacterized protein</fullName>
    </submittedName>
</protein>
<reference evidence="7 8" key="1">
    <citation type="journal article" date="2012" name="Science">
        <title>The Paleozoic origin of enzymatic lignin decomposition reconstructed from 31 fungal genomes.</title>
        <authorList>
            <person name="Floudas D."/>
            <person name="Binder M."/>
            <person name="Riley R."/>
            <person name="Barry K."/>
            <person name="Blanchette R.A."/>
            <person name="Henrissat B."/>
            <person name="Martinez A.T."/>
            <person name="Otillar R."/>
            <person name="Spatafora J.W."/>
            <person name="Yadav J.S."/>
            <person name="Aerts A."/>
            <person name="Benoit I."/>
            <person name="Boyd A."/>
            <person name="Carlson A."/>
            <person name="Copeland A."/>
            <person name="Coutinho P.M."/>
            <person name="de Vries R.P."/>
            <person name="Ferreira P."/>
            <person name="Findley K."/>
            <person name="Foster B."/>
            <person name="Gaskell J."/>
            <person name="Glotzer D."/>
            <person name="Gorecki P."/>
            <person name="Heitman J."/>
            <person name="Hesse C."/>
            <person name="Hori C."/>
            <person name="Igarashi K."/>
            <person name="Jurgens J.A."/>
            <person name="Kallen N."/>
            <person name="Kersten P."/>
            <person name="Kohler A."/>
            <person name="Kuees U."/>
            <person name="Kumar T.K.A."/>
            <person name="Kuo A."/>
            <person name="LaButti K."/>
            <person name="Larrondo L.F."/>
            <person name="Lindquist E."/>
            <person name="Ling A."/>
            <person name="Lombard V."/>
            <person name="Lucas S."/>
            <person name="Lundell T."/>
            <person name="Martin R."/>
            <person name="McLaughlin D.J."/>
            <person name="Morgenstern I."/>
            <person name="Morin E."/>
            <person name="Murat C."/>
            <person name="Nagy L.G."/>
            <person name="Nolan M."/>
            <person name="Ohm R.A."/>
            <person name="Patyshakuliyeva A."/>
            <person name="Rokas A."/>
            <person name="Ruiz-Duenas F.J."/>
            <person name="Sabat G."/>
            <person name="Salamov A."/>
            <person name="Samejima M."/>
            <person name="Schmutz J."/>
            <person name="Slot J.C."/>
            <person name="St John F."/>
            <person name="Stenlid J."/>
            <person name="Sun H."/>
            <person name="Sun S."/>
            <person name="Syed K."/>
            <person name="Tsang A."/>
            <person name="Wiebenga A."/>
            <person name="Young D."/>
            <person name="Pisabarro A."/>
            <person name="Eastwood D.C."/>
            <person name="Martin F."/>
            <person name="Cullen D."/>
            <person name="Grigoriev I.V."/>
            <person name="Hibbett D.S."/>
        </authorList>
    </citation>
    <scope>NUCLEOTIDE SEQUENCE</scope>
    <source>
        <strain evidence="8">FP-58527</strain>
    </source>
</reference>